<comment type="similarity">
    <text evidence="1">Belongs to the MLP family.</text>
</comment>
<evidence type="ECO:0000256" key="1">
    <source>
        <dbReference type="ARBA" id="ARBA00038242"/>
    </source>
</evidence>
<gene>
    <name evidence="3" type="ORF">IFM89_006962</name>
</gene>
<dbReference type="PANTHER" id="PTHR31338:SF16">
    <property type="entry name" value="POLYKETIDE CYCLASE_DEHYDRASE AND LIPID TRANSPORT SUPERFAMILY PROTEIN"/>
    <property type="match status" value="1"/>
</dbReference>
<dbReference type="Pfam" id="PF00407">
    <property type="entry name" value="Bet_v_1"/>
    <property type="match status" value="1"/>
</dbReference>
<dbReference type="CDD" id="cd07816">
    <property type="entry name" value="Bet_v1-like"/>
    <property type="match status" value="1"/>
</dbReference>
<feature type="domain" description="Bet v I/Major latex protein" evidence="2">
    <location>
        <begin position="1"/>
        <end position="154"/>
    </location>
</feature>
<name>A0A835LIH2_9MAGN</name>
<evidence type="ECO:0000313" key="4">
    <source>
        <dbReference type="Proteomes" id="UP000631114"/>
    </source>
</evidence>
<evidence type="ECO:0000313" key="3">
    <source>
        <dbReference type="EMBL" id="KAF9596035.1"/>
    </source>
</evidence>
<proteinExistence type="inferred from homology"/>
<organism evidence="3 4">
    <name type="scientific">Coptis chinensis</name>
    <dbReference type="NCBI Taxonomy" id="261450"/>
    <lineage>
        <taxon>Eukaryota</taxon>
        <taxon>Viridiplantae</taxon>
        <taxon>Streptophyta</taxon>
        <taxon>Embryophyta</taxon>
        <taxon>Tracheophyta</taxon>
        <taxon>Spermatophyta</taxon>
        <taxon>Magnoliopsida</taxon>
        <taxon>Ranunculales</taxon>
        <taxon>Ranunculaceae</taxon>
        <taxon>Coptidoideae</taxon>
        <taxon>Coptis</taxon>
    </lineage>
</organism>
<dbReference type="SMART" id="SM01037">
    <property type="entry name" value="Bet_v_1"/>
    <property type="match status" value="1"/>
</dbReference>
<dbReference type="OrthoDB" id="1072116at2759"/>
<comment type="caution">
    <text evidence="3">The sequence shown here is derived from an EMBL/GenBank/DDBJ whole genome shotgun (WGS) entry which is preliminary data.</text>
</comment>
<dbReference type="AlphaFoldDB" id="A0A835LIH2"/>
<dbReference type="PANTHER" id="PTHR31338">
    <property type="entry name" value="POLYKETIDE CYCLASE/DEHYDRASE AND LIPID TRANSPORT SUPERFAMILY PROTEIN"/>
    <property type="match status" value="1"/>
</dbReference>
<dbReference type="InterPro" id="IPR023393">
    <property type="entry name" value="START-like_dom_sf"/>
</dbReference>
<dbReference type="GO" id="GO:0006952">
    <property type="term" value="P:defense response"/>
    <property type="evidence" value="ECO:0007669"/>
    <property type="project" value="InterPro"/>
</dbReference>
<dbReference type="EMBL" id="JADFTS010000007">
    <property type="protein sequence ID" value="KAF9596035.1"/>
    <property type="molecule type" value="Genomic_DNA"/>
</dbReference>
<sequence length="155" mass="17425">MATETSKLEIAKEVKCSPHKFYEMIKYTLHHLPTVCPELVPGADIIEGDGESVGTVRLWKYVIPGTTEILEGKEKTEVIDDENMLLVLDIYEGDHTDRYARFVIKIQVIPKGEGSLVKVTLEYGKAKEGVSDPHHYMDLFAKITDKLEAHLIAQA</sequence>
<dbReference type="InterPro" id="IPR000916">
    <property type="entry name" value="Bet_v_I/MLP"/>
</dbReference>
<dbReference type="Gene3D" id="3.30.530.20">
    <property type="match status" value="1"/>
</dbReference>
<protein>
    <recommendedName>
        <fullName evidence="2">Bet v I/Major latex protein domain-containing protein</fullName>
    </recommendedName>
</protein>
<evidence type="ECO:0000259" key="2">
    <source>
        <dbReference type="SMART" id="SM01037"/>
    </source>
</evidence>
<reference evidence="3 4" key="1">
    <citation type="submission" date="2020-10" db="EMBL/GenBank/DDBJ databases">
        <title>The Coptis chinensis genome and diversification of protoberbering-type alkaloids.</title>
        <authorList>
            <person name="Wang B."/>
            <person name="Shu S."/>
            <person name="Song C."/>
            <person name="Liu Y."/>
        </authorList>
    </citation>
    <scope>NUCLEOTIDE SEQUENCE [LARGE SCALE GENOMIC DNA]</scope>
    <source>
        <strain evidence="3">HL-2020</strain>
        <tissue evidence="3">Leaf</tissue>
    </source>
</reference>
<dbReference type="InterPro" id="IPR052006">
    <property type="entry name" value="MLP-like"/>
</dbReference>
<dbReference type="SUPFAM" id="SSF55961">
    <property type="entry name" value="Bet v1-like"/>
    <property type="match status" value="1"/>
</dbReference>
<dbReference type="Proteomes" id="UP000631114">
    <property type="component" value="Unassembled WGS sequence"/>
</dbReference>
<keyword evidence="4" id="KW-1185">Reference proteome</keyword>
<accession>A0A835LIH2</accession>